<organism evidence="3 4">
    <name type="scientific">Azospirillum rugosum</name>
    <dbReference type="NCBI Taxonomy" id="416170"/>
    <lineage>
        <taxon>Bacteria</taxon>
        <taxon>Pseudomonadati</taxon>
        <taxon>Pseudomonadota</taxon>
        <taxon>Alphaproteobacteria</taxon>
        <taxon>Rhodospirillales</taxon>
        <taxon>Azospirillaceae</taxon>
        <taxon>Azospirillum</taxon>
    </lineage>
</organism>
<evidence type="ECO:0000256" key="1">
    <source>
        <dbReference type="SAM" id="MobiDB-lite"/>
    </source>
</evidence>
<dbReference type="EMBL" id="JAGINP010000009">
    <property type="protein sequence ID" value="MBP2293125.1"/>
    <property type="molecule type" value="Genomic_DNA"/>
</dbReference>
<dbReference type="Proteomes" id="UP000781958">
    <property type="component" value="Unassembled WGS sequence"/>
</dbReference>
<protein>
    <submittedName>
        <fullName evidence="3">Uncharacterized protein</fullName>
    </submittedName>
</protein>
<sequence length="157" mass="16717">MSRFAPAFFLSTVLALGGGGAALGQTVADYDAALAKAPVIDAQPPVALSYCRVVMNYTFTSIPSGERSGIVAPLWAFSQGTNPEIARKREICEQVRQQAVIQFDAGTGEEIVTPPKMTDTNANPPYNPDLYGPAGGPREPMPGDRRSRRPAGIIPQQ</sequence>
<accession>A0ABS4SP31</accession>
<comment type="caution">
    <text evidence="3">The sequence shown here is derived from an EMBL/GenBank/DDBJ whole genome shotgun (WGS) entry which is preliminary data.</text>
</comment>
<name>A0ABS4SP31_9PROT</name>
<feature type="signal peptide" evidence="2">
    <location>
        <begin position="1"/>
        <end position="17"/>
    </location>
</feature>
<gene>
    <name evidence="3" type="ORF">J2851_002907</name>
</gene>
<proteinExistence type="predicted"/>
<evidence type="ECO:0000313" key="4">
    <source>
        <dbReference type="Proteomes" id="UP000781958"/>
    </source>
</evidence>
<evidence type="ECO:0000313" key="3">
    <source>
        <dbReference type="EMBL" id="MBP2293125.1"/>
    </source>
</evidence>
<keyword evidence="4" id="KW-1185">Reference proteome</keyword>
<reference evidence="3 4" key="1">
    <citation type="submission" date="2021-03" db="EMBL/GenBank/DDBJ databases">
        <title>Genomic Encyclopedia of Type Strains, Phase III (KMG-III): the genomes of soil and plant-associated and newly described type strains.</title>
        <authorList>
            <person name="Whitman W."/>
        </authorList>
    </citation>
    <scope>NUCLEOTIDE SEQUENCE [LARGE SCALE GENOMIC DNA]</scope>
    <source>
        <strain evidence="3 4">IMMIB AFH-6</strain>
    </source>
</reference>
<dbReference type="RefSeq" id="WP_209766977.1">
    <property type="nucleotide sequence ID" value="NZ_JAGINP010000009.1"/>
</dbReference>
<feature type="chain" id="PRO_5045049249" evidence="2">
    <location>
        <begin position="18"/>
        <end position="157"/>
    </location>
</feature>
<keyword evidence="2" id="KW-0732">Signal</keyword>
<evidence type="ECO:0000256" key="2">
    <source>
        <dbReference type="SAM" id="SignalP"/>
    </source>
</evidence>
<feature type="region of interest" description="Disordered" evidence="1">
    <location>
        <begin position="106"/>
        <end position="157"/>
    </location>
</feature>